<feature type="transmembrane region" description="Helical" evidence="1">
    <location>
        <begin position="74"/>
        <end position="94"/>
    </location>
</feature>
<feature type="transmembrane region" description="Helical" evidence="1">
    <location>
        <begin position="433"/>
        <end position="461"/>
    </location>
</feature>
<keyword evidence="1" id="KW-0812">Transmembrane</keyword>
<keyword evidence="3" id="KW-1185">Reference proteome</keyword>
<gene>
    <name evidence="2" type="ORF">FC50_GL000575</name>
</gene>
<name>A0A0R1TZS8_9LACO</name>
<feature type="transmembrane region" description="Helical" evidence="1">
    <location>
        <begin position="146"/>
        <end position="170"/>
    </location>
</feature>
<evidence type="ECO:0000313" key="3">
    <source>
        <dbReference type="Proteomes" id="UP000051922"/>
    </source>
</evidence>
<dbReference type="EMBL" id="AZFJ01000040">
    <property type="protein sequence ID" value="KRL86615.1"/>
    <property type="molecule type" value="Genomic_DNA"/>
</dbReference>
<protein>
    <submittedName>
        <fullName evidence="2">Uncharacterized protein</fullName>
    </submittedName>
</protein>
<feature type="transmembrane region" description="Helical" evidence="1">
    <location>
        <begin position="395"/>
        <end position="413"/>
    </location>
</feature>
<feature type="transmembrane region" description="Helical" evidence="1">
    <location>
        <begin position="276"/>
        <end position="297"/>
    </location>
</feature>
<proteinExistence type="predicted"/>
<feature type="transmembrane region" description="Helical" evidence="1">
    <location>
        <begin position="357"/>
        <end position="375"/>
    </location>
</feature>
<feature type="transmembrane region" description="Helical" evidence="1">
    <location>
        <begin position="218"/>
        <end position="237"/>
    </location>
</feature>
<dbReference type="AlphaFoldDB" id="A0A0R1TZS8"/>
<dbReference type="Proteomes" id="UP000051922">
    <property type="component" value="Unassembled WGS sequence"/>
</dbReference>
<evidence type="ECO:0000313" key="2">
    <source>
        <dbReference type="EMBL" id="KRL86615.1"/>
    </source>
</evidence>
<feature type="transmembrane region" description="Helical" evidence="1">
    <location>
        <begin position="467"/>
        <end position="485"/>
    </location>
</feature>
<dbReference type="RefSeq" id="WP_056956471.1">
    <property type="nucleotide sequence ID" value="NZ_AZFJ01000040.1"/>
</dbReference>
<sequence>MLKIPWNKRQQPTAAQDTLPKVLRFFDCFERPLTAHGVNYRQLRLIMATKFTVTNRDRSTNAARRGQKNPGQHPLRAAFIINLIVGLFFAVLLYSPVPMLLSTVVFMTTLFVLIFLMMLTNYSGIMLDPRDRTLFAARGVDLKTISVARILVVGYYLTMNVVALGIPAAVSVFIKAGPLVCIGLMVGTVGLGLFALLLALFVYLLVLRFFDGERLKNVLNFVQIAMVIGIYALGQIVPRLDATTYAGFAHVNDWVYALIVPAWFAGPTILLSGHELAVAGVLTLLAVVSTSALFVVYRSKAADFERYLAKLETASDQPRKDGWYMRLTGSLFTRSREERSYFEFSWKVLRNQRDFKLRVYPMFAYMIIIVVAMFMGFGQNHNVDWLSVLRRGVGYGPLVLNVAMGTAVFNLAFSDQPQAMRLFQRVPLRHDGLLLLATLKVLCARMFLPFMLLFCVVAALLGGLLGLATGVATSIMSYAILLVIGRTMSGKVLPFAREFDARNQTGGMAAGFLGVGLMIVDAIVVVVGVILNGWVAPLVVGVLGVIAAVSMAASVKLGVHFDVRAVDNSDH</sequence>
<keyword evidence="1" id="KW-0472">Membrane</keyword>
<accession>A0A0R1TZS8</accession>
<reference evidence="2 3" key="1">
    <citation type="journal article" date="2015" name="Genome Announc.">
        <title>Expanding the biotechnology potential of lactobacilli through comparative genomics of 213 strains and associated genera.</title>
        <authorList>
            <person name="Sun Z."/>
            <person name="Harris H.M."/>
            <person name="McCann A."/>
            <person name="Guo C."/>
            <person name="Argimon S."/>
            <person name="Zhang W."/>
            <person name="Yang X."/>
            <person name="Jeffery I.B."/>
            <person name="Cooney J.C."/>
            <person name="Kagawa T.F."/>
            <person name="Liu W."/>
            <person name="Song Y."/>
            <person name="Salvetti E."/>
            <person name="Wrobel A."/>
            <person name="Rasinkangas P."/>
            <person name="Parkhill J."/>
            <person name="Rea M.C."/>
            <person name="O'Sullivan O."/>
            <person name="Ritari J."/>
            <person name="Douillard F.P."/>
            <person name="Paul Ross R."/>
            <person name="Yang R."/>
            <person name="Briner A.E."/>
            <person name="Felis G.E."/>
            <person name="de Vos W.M."/>
            <person name="Barrangou R."/>
            <person name="Klaenhammer T.R."/>
            <person name="Caufield P.W."/>
            <person name="Cui Y."/>
            <person name="Zhang H."/>
            <person name="O'Toole P.W."/>
        </authorList>
    </citation>
    <scope>NUCLEOTIDE SEQUENCE [LARGE SCALE GENOMIC DNA]</scope>
    <source>
        <strain evidence="2 3">DSM 15945</strain>
    </source>
</reference>
<dbReference type="OrthoDB" id="2659138at2"/>
<organism evidence="2 3">
    <name type="scientific">Lacticaseibacillus pantheris DSM 15945 = JCM 12539 = NBRC 106106</name>
    <dbReference type="NCBI Taxonomy" id="1423783"/>
    <lineage>
        <taxon>Bacteria</taxon>
        <taxon>Bacillati</taxon>
        <taxon>Bacillota</taxon>
        <taxon>Bacilli</taxon>
        <taxon>Lactobacillales</taxon>
        <taxon>Lactobacillaceae</taxon>
        <taxon>Lacticaseibacillus</taxon>
    </lineage>
</organism>
<feature type="transmembrane region" description="Helical" evidence="1">
    <location>
        <begin position="506"/>
        <end position="528"/>
    </location>
</feature>
<feature type="transmembrane region" description="Helical" evidence="1">
    <location>
        <begin position="176"/>
        <end position="206"/>
    </location>
</feature>
<dbReference type="PATRIC" id="fig|1423783.4.peg.595"/>
<keyword evidence="1" id="KW-1133">Transmembrane helix</keyword>
<comment type="caution">
    <text evidence="2">The sequence shown here is derived from an EMBL/GenBank/DDBJ whole genome shotgun (WGS) entry which is preliminary data.</text>
</comment>
<evidence type="ECO:0000256" key="1">
    <source>
        <dbReference type="SAM" id="Phobius"/>
    </source>
</evidence>
<feature type="transmembrane region" description="Helical" evidence="1">
    <location>
        <begin position="100"/>
        <end position="125"/>
    </location>
</feature>
<dbReference type="STRING" id="1423783.FC50_GL000575"/>
<feature type="transmembrane region" description="Helical" evidence="1">
    <location>
        <begin position="534"/>
        <end position="555"/>
    </location>
</feature>